<gene>
    <name evidence="2" type="ORF">F2P81_007498</name>
</gene>
<reference evidence="2 3" key="1">
    <citation type="submission" date="2019-06" db="EMBL/GenBank/DDBJ databases">
        <title>Draft genomes of female and male turbot (Scophthalmus maximus).</title>
        <authorList>
            <person name="Xu H."/>
            <person name="Xu X.-W."/>
            <person name="Shao C."/>
            <person name="Chen S."/>
        </authorList>
    </citation>
    <scope>NUCLEOTIDE SEQUENCE [LARGE SCALE GENOMIC DNA]</scope>
    <source>
        <strain evidence="2">Ysfricsl-2016a</strain>
        <tissue evidence="2">Blood</tissue>
    </source>
</reference>
<name>A0A6A4SZJ2_SCOMX</name>
<feature type="domain" description="PiggyBac transposable element-derived protein" evidence="1">
    <location>
        <begin position="108"/>
        <end position="340"/>
    </location>
</feature>
<protein>
    <recommendedName>
        <fullName evidence="1">PiggyBac transposable element-derived protein domain-containing protein</fullName>
    </recommendedName>
</protein>
<accession>A0A6A4SZJ2</accession>
<dbReference type="PANTHER" id="PTHR47272:SF1">
    <property type="entry name" value="PIGGYBAC TRANSPOSABLE ELEMENT-DERIVED PROTEIN 3-LIKE"/>
    <property type="match status" value="1"/>
</dbReference>
<dbReference type="Pfam" id="PF13843">
    <property type="entry name" value="DDE_Tnp_1_7"/>
    <property type="match status" value="1"/>
</dbReference>
<evidence type="ECO:0000313" key="3">
    <source>
        <dbReference type="Proteomes" id="UP000438429"/>
    </source>
</evidence>
<dbReference type="AlphaFoldDB" id="A0A6A4SZJ2"/>
<organism evidence="2 3">
    <name type="scientific">Scophthalmus maximus</name>
    <name type="common">Turbot</name>
    <name type="synonym">Psetta maxima</name>
    <dbReference type="NCBI Taxonomy" id="52904"/>
    <lineage>
        <taxon>Eukaryota</taxon>
        <taxon>Metazoa</taxon>
        <taxon>Chordata</taxon>
        <taxon>Craniata</taxon>
        <taxon>Vertebrata</taxon>
        <taxon>Euteleostomi</taxon>
        <taxon>Actinopterygii</taxon>
        <taxon>Neopterygii</taxon>
        <taxon>Teleostei</taxon>
        <taxon>Neoteleostei</taxon>
        <taxon>Acanthomorphata</taxon>
        <taxon>Carangaria</taxon>
        <taxon>Pleuronectiformes</taxon>
        <taxon>Pleuronectoidei</taxon>
        <taxon>Scophthalmidae</taxon>
        <taxon>Scophthalmus</taxon>
    </lineage>
</organism>
<proteinExistence type="predicted"/>
<comment type="caution">
    <text evidence="2">The sequence shown here is derived from an EMBL/GenBank/DDBJ whole genome shotgun (WGS) entry which is preliminary data.</text>
</comment>
<dbReference type="Proteomes" id="UP000438429">
    <property type="component" value="Unassembled WGS sequence"/>
</dbReference>
<dbReference type="PANTHER" id="PTHR47272">
    <property type="entry name" value="DDE_TNP_1_7 DOMAIN-CONTAINING PROTEIN"/>
    <property type="match status" value="1"/>
</dbReference>
<dbReference type="EMBL" id="VEVO01000007">
    <property type="protein sequence ID" value="KAF0039263.1"/>
    <property type="molecule type" value="Genomic_DNA"/>
</dbReference>
<evidence type="ECO:0000259" key="1">
    <source>
        <dbReference type="Pfam" id="PF13843"/>
    </source>
</evidence>
<sequence>MHVREVAGVTESRYLPAIDRHGARLPVVDAKLIKRLRDWDLQGNSEGETGGTLSWLVVISGYCAVAYGHFFVNKYILVTYKTSRTWAEWMFVLRIGPSSIDFMKTCYNPNVLQVHLHLVLKYFKTLFTDEYIANKPDKWGFKLFCRASSSGIIHDLLLYQGASTFINVALTEQEEELLLVAKLVTTLCKTIALPRLSVVFCDNYFTSFDLVQNLQENLGIRCMGGATLKTDKELMKEGRGAFDYMSAEGLLAVKWFDNKCVSLLSSACGITLLSSVKRWSKEAKAKVTVPCPSLIPAYNQHMGGIDLFDMLVHMYKTLAKSRRWYLPLFGYILDLCISNA</sequence>
<evidence type="ECO:0000313" key="2">
    <source>
        <dbReference type="EMBL" id="KAF0039263.1"/>
    </source>
</evidence>
<dbReference type="InterPro" id="IPR029526">
    <property type="entry name" value="PGBD"/>
</dbReference>